<dbReference type="OrthoDB" id="9760084at2"/>
<evidence type="ECO:0000256" key="6">
    <source>
        <dbReference type="SAM" id="SignalP"/>
    </source>
</evidence>
<feature type="binding site" evidence="5">
    <location>
        <position position="179"/>
    </location>
    <ligand>
        <name>Ca(2+)</name>
        <dbReference type="ChEBI" id="CHEBI:29108"/>
    </ligand>
</feature>
<evidence type="ECO:0000313" key="7">
    <source>
        <dbReference type="EMBL" id="OYQ26076.1"/>
    </source>
</evidence>
<feature type="binding site" evidence="5">
    <location>
        <position position="324"/>
    </location>
    <ligand>
        <name>Ca(2+)</name>
        <dbReference type="ChEBI" id="CHEBI:29108"/>
    </ligand>
</feature>
<dbReference type="CDD" id="cd03747">
    <property type="entry name" value="Ntn_PGA_like"/>
    <property type="match status" value="1"/>
</dbReference>
<feature type="signal peptide" evidence="6">
    <location>
        <begin position="1"/>
        <end position="17"/>
    </location>
</feature>
<dbReference type="SUPFAM" id="SSF56235">
    <property type="entry name" value="N-terminal nucleophile aminohydrolases (Ntn hydrolases)"/>
    <property type="match status" value="1"/>
</dbReference>
<keyword evidence="5" id="KW-0106">Calcium</keyword>
<dbReference type="GO" id="GO:0017000">
    <property type="term" value="P:antibiotic biosynthetic process"/>
    <property type="evidence" value="ECO:0007669"/>
    <property type="project" value="InterPro"/>
</dbReference>
<dbReference type="InterPro" id="IPR043146">
    <property type="entry name" value="Penicillin_amidase_N_B-knob"/>
</dbReference>
<comment type="caution">
    <text evidence="7">The sequence shown here is derived from an EMBL/GenBank/DDBJ whole genome shotgun (WGS) entry which is preliminary data.</text>
</comment>
<keyword evidence="3" id="KW-0865">Zymogen</keyword>
<dbReference type="PANTHER" id="PTHR34218:SF4">
    <property type="entry name" value="ACYL-HOMOSERINE LACTONE ACYLASE QUIP"/>
    <property type="match status" value="1"/>
</dbReference>
<comment type="cofactor">
    <cofactor evidence="5">
        <name>Ca(2+)</name>
        <dbReference type="ChEBI" id="CHEBI:29108"/>
    </cofactor>
    <text evidence="5">Binds 1 Ca(2+) ion per dimer.</text>
</comment>
<evidence type="ECO:0000256" key="4">
    <source>
        <dbReference type="PIRSR" id="PIRSR001227-1"/>
    </source>
</evidence>
<dbReference type="InterPro" id="IPR014395">
    <property type="entry name" value="Pen/GL7ACA/AHL_acylase"/>
</dbReference>
<dbReference type="InterPro" id="IPR023343">
    <property type="entry name" value="Penicillin_amidase_dom1"/>
</dbReference>
<dbReference type="RefSeq" id="WP_094474579.1">
    <property type="nucleotide sequence ID" value="NZ_NOXT01000120.1"/>
</dbReference>
<dbReference type="InterPro" id="IPR043147">
    <property type="entry name" value="Penicillin_amidase_A-knob"/>
</dbReference>
<dbReference type="EMBL" id="NOXT01000120">
    <property type="protein sequence ID" value="OYQ26076.1"/>
    <property type="molecule type" value="Genomic_DNA"/>
</dbReference>
<keyword evidence="5" id="KW-0479">Metal-binding</keyword>
<gene>
    <name evidence="7" type="ORF">CHU93_12880</name>
</gene>
<keyword evidence="8" id="KW-1185">Reference proteome</keyword>
<dbReference type="GO" id="GO:0016811">
    <property type="term" value="F:hydrolase activity, acting on carbon-nitrogen (but not peptide) bonds, in linear amides"/>
    <property type="evidence" value="ECO:0007669"/>
    <property type="project" value="InterPro"/>
</dbReference>
<reference evidence="7 8" key="1">
    <citation type="submission" date="2017-07" db="EMBL/GenBank/DDBJ databases">
        <title>Sandarakinorhabdus cyanobacteriorum sp. nov., a novel bacterium isolated from cyanobacterial aggregates in a eutrophic lake.</title>
        <authorList>
            <person name="Cai H."/>
        </authorList>
    </citation>
    <scope>NUCLEOTIDE SEQUENCE [LARGE SCALE GENOMIC DNA]</scope>
    <source>
        <strain evidence="7 8">TH057</strain>
    </source>
</reference>
<evidence type="ECO:0000256" key="3">
    <source>
        <dbReference type="ARBA" id="ARBA00023145"/>
    </source>
</evidence>
<keyword evidence="6" id="KW-0732">Signal</keyword>
<dbReference type="Gene3D" id="1.10.1400.10">
    <property type="match status" value="1"/>
</dbReference>
<evidence type="ECO:0000256" key="1">
    <source>
        <dbReference type="ARBA" id="ARBA00006586"/>
    </source>
</evidence>
<sequence>MMRAVFAALLLATTAHAQEPPPGAFSEARQLPGLSAPGEIVIDRAGIPHIYAANARDGFFLQGYAVARDRLWQIDLWRKRGLGRLSASFGPAYVAQDRAARLFLYRGDMAAEWVAYAPSAKSWTEGFVAGINAYVAEVEAGRAPLPMEFAATGTRPERWQADDVVRIRSNALTSNLASEVARARALCGGDVRHEPLRRTIEPARPVTIPKGLDPCSIPDKVLDDYALGTGDVRFDGGKVVLASLDPDVREGSNNWVISGARSTTGRPILANDPHRAHGVPNLRYLSHIDTPELKIAGAGEPALPGISFGHNEDSAWAITIFAIDQQDLVVNPKGMTLTEVRETIDVKGEAPREVVMKFSADGPIIHEDPASGRSFALRATWDRPGASAYFNATWAFQARGWNDFLVARNHWGAPPLNLMYAGRDGDIGWAPGGFVPVRAAGDGLLPVPAGKAHRWTGLLDATLMPVKHNPAEGWIATANEMNLPAGYPHLLGLDSWADRSRITRISEVIAAKPKFGITDAMALQNDATSPMARRAVALLSGLVGRDANERGALAVLTGWDGHEGPDSAAAALYEIWARTHLPGAAVKAIVPAAMQAGFGRTGIGTVLPVLEEAKLVTPEQRSAILLDSLGSAFAEASRLLGTDPAKWRWGALHVADFRPALPIAGRDAERRVGPLPIGGSGSTPMAMGPAADWHVASGASVRLVMDVGQWDNSMAINTPGQSGDPASPHYRDLFPRWATGQYVPFAWSRPRVLQEAERVIRVTP</sequence>
<comment type="similarity">
    <text evidence="1">Belongs to the peptidase S45 family.</text>
</comment>
<accession>A0A255YA20</accession>
<dbReference type="Pfam" id="PF01804">
    <property type="entry name" value="Penicil_amidase"/>
    <property type="match status" value="1"/>
</dbReference>
<dbReference type="PANTHER" id="PTHR34218">
    <property type="entry name" value="PEPTIDASE S45 PENICILLIN AMIDASE"/>
    <property type="match status" value="1"/>
</dbReference>
<evidence type="ECO:0000256" key="5">
    <source>
        <dbReference type="PIRSR" id="PIRSR001227-2"/>
    </source>
</evidence>
<name>A0A255YA20_9SPHN</name>
<proteinExistence type="inferred from homology"/>
<keyword evidence="2" id="KW-0378">Hydrolase</keyword>
<dbReference type="Gene3D" id="2.30.120.10">
    <property type="match status" value="1"/>
</dbReference>
<feature type="chain" id="PRO_5012355252" description="Penicillin acylase family protein" evidence="6">
    <location>
        <begin position="18"/>
        <end position="764"/>
    </location>
</feature>
<dbReference type="Gene3D" id="3.60.20.10">
    <property type="entry name" value="Glutamine Phosphoribosylpyrophosphate, subunit 1, domain 1"/>
    <property type="match status" value="1"/>
</dbReference>
<dbReference type="GO" id="GO:0046872">
    <property type="term" value="F:metal ion binding"/>
    <property type="evidence" value="ECO:0007669"/>
    <property type="project" value="UniProtKB-KW"/>
</dbReference>
<dbReference type="PIRSF" id="PIRSF001227">
    <property type="entry name" value="Pen_acylase"/>
    <property type="match status" value="1"/>
</dbReference>
<dbReference type="InterPro" id="IPR029055">
    <property type="entry name" value="Ntn_hydrolases_N"/>
</dbReference>
<dbReference type="Gene3D" id="1.10.439.10">
    <property type="entry name" value="Penicillin Amidohydrolase, domain 1"/>
    <property type="match status" value="1"/>
</dbReference>
<dbReference type="Proteomes" id="UP000216991">
    <property type="component" value="Unassembled WGS sequence"/>
</dbReference>
<dbReference type="AlphaFoldDB" id="A0A255YA20"/>
<evidence type="ECO:0000313" key="8">
    <source>
        <dbReference type="Proteomes" id="UP000216991"/>
    </source>
</evidence>
<evidence type="ECO:0008006" key="9">
    <source>
        <dbReference type="Google" id="ProtNLM"/>
    </source>
</evidence>
<feature type="active site" description="Nucleophile" evidence="4">
    <location>
        <position position="252"/>
    </location>
</feature>
<evidence type="ECO:0000256" key="2">
    <source>
        <dbReference type="ARBA" id="ARBA00022801"/>
    </source>
</evidence>
<dbReference type="InterPro" id="IPR002692">
    <property type="entry name" value="S45"/>
</dbReference>
<protein>
    <recommendedName>
        <fullName evidence="9">Penicillin acylase family protein</fullName>
    </recommendedName>
</protein>
<organism evidence="7 8">
    <name type="scientific">Sandarakinorhabdus cyanobacteriorum</name>
    <dbReference type="NCBI Taxonomy" id="1981098"/>
    <lineage>
        <taxon>Bacteria</taxon>
        <taxon>Pseudomonadati</taxon>
        <taxon>Pseudomonadota</taxon>
        <taxon>Alphaproteobacteria</taxon>
        <taxon>Sphingomonadales</taxon>
        <taxon>Sphingosinicellaceae</taxon>
        <taxon>Sandarakinorhabdus</taxon>
    </lineage>
</organism>
<feature type="binding site" evidence="5">
    <location>
        <position position="327"/>
    </location>
    <ligand>
        <name>Ca(2+)</name>
        <dbReference type="ChEBI" id="CHEBI:29108"/>
    </ligand>
</feature>